<evidence type="ECO:0000256" key="7">
    <source>
        <dbReference type="ARBA" id="ARBA00022840"/>
    </source>
</evidence>
<dbReference type="InterPro" id="IPR014729">
    <property type="entry name" value="Rossmann-like_a/b/a_fold"/>
</dbReference>
<dbReference type="Gene3D" id="3.40.50.620">
    <property type="entry name" value="HUPs"/>
    <property type="match status" value="1"/>
</dbReference>
<keyword evidence="13" id="KW-1185">Reference proteome</keyword>
<comment type="caution">
    <text evidence="12">The sequence shown here is derived from an EMBL/GenBank/DDBJ whole genome shotgun (WGS) entry which is preliminary data.</text>
</comment>
<organism evidence="12 13">
    <name type="scientific">Alicyclobacillus cycloheptanicus</name>
    <dbReference type="NCBI Taxonomy" id="1457"/>
    <lineage>
        <taxon>Bacteria</taxon>
        <taxon>Bacillati</taxon>
        <taxon>Bacillota</taxon>
        <taxon>Bacilli</taxon>
        <taxon>Bacillales</taxon>
        <taxon>Alicyclobacillaceae</taxon>
        <taxon>Alicyclobacillus</taxon>
    </lineage>
</organism>
<sequence>MADDLSRFEDAVILFGGTFDPPHVGHLVMAQLALEQTGAASVWFLPAPEPPHKARLALPFQTRVALVEALVANYPRLAVSTIEADLPRPSYTVDTVQALQEAHPAQSFVFLIGADSLAQLPGWHQADVLTRRVPFLVAARSGFPFAPTLAQTRRHLPHIQATAIEMPILDVSSTWIRARWEAGQPVCGLVPEPVQAAWRKWRGEAGSNQGIWENRGDQI</sequence>
<evidence type="ECO:0000256" key="10">
    <source>
        <dbReference type="HAMAP-Rule" id="MF_00244"/>
    </source>
</evidence>
<dbReference type="InterPro" id="IPR004821">
    <property type="entry name" value="Cyt_trans-like"/>
</dbReference>
<dbReference type="SUPFAM" id="SSF52374">
    <property type="entry name" value="Nucleotidylyl transferase"/>
    <property type="match status" value="1"/>
</dbReference>
<comment type="pathway">
    <text evidence="2 10">Cofactor biosynthesis; NAD(+) biosynthesis; deamido-NAD(+) from nicotinate D-ribonucleotide: step 1/1.</text>
</comment>
<dbReference type="Proteomes" id="UP001232973">
    <property type="component" value="Unassembled WGS sequence"/>
</dbReference>
<feature type="domain" description="Cytidyltransferase-like" evidence="11">
    <location>
        <begin position="14"/>
        <end position="179"/>
    </location>
</feature>
<dbReference type="EMBL" id="JAUSTP010000019">
    <property type="protein sequence ID" value="MDQ0190504.1"/>
    <property type="molecule type" value="Genomic_DNA"/>
</dbReference>
<keyword evidence="6 10" id="KW-0547">Nucleotide-binding</keyword>
<evidence type="ECO:0000313" key="12">
    <source>
        <dbReference type="EMBL" id="MDQ0190504.1"/>
    </source>
</evidence>
<evidence type="ECO:0000256" key="3">
    <source>
        <dbReference type="ARBA" id="ARBA00022642"/>
    </source>
</evidence>
<evidence type="ECO:0000256" key="9">
    <source>
        <dbReference type="ARBA" id="ARBA00048721"/>
    </source>
</evidence>
<keyword evidence="4 10" id="KW-0808">Transferase</keyword>
<dbReference type="InterPro" id="IPR005248">
    <property type="entry name" value="NadD/NMNAT"/>
</dbReference>
<evidence type="ECO:0000256" key="6">
    <source>
        <dbReference type="ARBA" id="ARBA00022741"/>
    </source>
</evidence>
<comment type="similarity">
    <text evidence="10">Belongs to the NadD family.</text>
</comment>
<keyword evidence="5 10" id="KW-0548">Nucleotidyltransferase</keyword>
<dbReference type="PANTHER" id="PTHR39321">
    <property type="entry name" value="NICOTINATE-NUCLEOTIDE ADENYLYLTRANSFERASE-RELATED"/>
    <property type="match status" value="1"/>
</dbReference>
<evidence type="ECO:0000313" key="13">
    <source>
        <dbReference type="Proteomes" id="UP001232973"/>
    </source>
</evidence>
<protein>
    <recommendedName>
        <fullName evidence="10">Probable nicotinate-nucleotide adenylyltransferase</fullName>
        <ecNumber evidence="10">2.7.7.18</ecNumber>
    </recommendedName>
    <alternativeName>
        <fullName evidence="10">Deamido-NAD(+) diphosphorylase</fullName>
    </alternativeName>
    <alternativeName>
        <fullName evidence="10">Deamido-NAD(+) pyrophosphorylase</fullName>
    </alternativeName>
    <alternativeName>
        <fullName evidence="10">Nicotinate mononucleotide adenylyltransferase</fullName>
        <shortName evidence="10">NaMN adenylyltransferase</shortName>
    </alternativeName>
</protein>
<dbReference type="CDD" id="cd02165">
    <property type="entry name" value="NMNAT"/>
    <property type="match status" value="1"/>
</dbReference>
<dbReference type="NCBIfam" id="TIGR00482">
    <property type="entry name" value="nicotinate (nicotinamide) nucleotide adenylyltransferase"/>
    <property type="match status" value="1"/>
</dbReference>
<evidence type="ECO:0000256" key="1">
    <source>
        <dbReference type="ARBA" id="ARBA00002324"/>
    </source>
</evidence>
<dbReference type="Pfam" id="PF01467">
    <property type="entry name" value="CTP_transf_like"/>
    <property type="match status" value="1"/>
</dbReference>
<proteinExistence type="inferred from homology"/>
<evidence type="ECO:0000256" key="4">
    <source>
        <dbReference type="ARBA" id="ARBA00022679"/>
    </source>
</evidence>
<accession>A0ABT9XKC1</accession>
<dbReference type="RefSeq" id="WP_274455425.1">
    <property type="nucleotide sequence ID" value="NZ_CP067097.1"/>
</dbReference>
<evidence type="ECO:0000256" key="8">
    <source>
        <dbReference type="ARBA" id="ARBA00023027"/>
    </source>
</evidence>
<name>A0ABT9XKC1_9BACL</name>
<dbReference type="EC" id="2.7.7.18" evidence="10"/>
<keyword evidence="3 10" id="KW-0662">Pyridine nucleotide biosynthesis</keyword>
<dbReference type="NCBIfam" id="TIGR00125">
    <property type="entry name" value="cyt_tran_rel"/>
    <property type="match status" value="1"/>
</dbReference>
<comment type="catalytic activity">
    <reaction evidence="9 10">
        <text>nicotinate beta-D-ribonucleotide + ATP + H(+) = deamido-NAD(+) + diphosphate</text>
        <dbReference type="Rhea" id="RHEA:22860"/>
        <dbReference type="ChEBI" id="CHEBI:15378"/>
        <dbReference type="ChEBI" id="CHEBI:30616"/>
        <dbReference type="ChEBI" id="CHEBI:33019"/>
        <dbReference type="ChEBI" id="CHEBI:57502"/>
        <dbReference type="ChEBI" id="CHEBI:58437"/>
        <dbReference type="EC" id="2.7.7.18"/>
    </reaction>
</comment>
<dbReference type="PANTHER" id="PTHR39321:SF3">
    <property type="entry name" value="PHOSPHOPANTETHEINE ADENYLYLTRANSFERASE"/>
    <property type="match status" value="1"/>
</dbReference>
<keyword evidence="7 10" id="KW-0067">ATP-binding</keyword>
<comment type="function">
    <text evidence="1 10">Catalyzes the reversible adenylation of nicotinate mononucleotide (NaMN) to nicotinic acid adenine dinucleotide (NaAD).</text>
</comment>
<gene>
    <name evidence="10" type="primary">nadD</name>
    <name evidence="12" type="ORF">J2S03_002369</name>
</gene>
<dbReference type="GO" id="GO:0004515">
    <property type="term" value="F:nicotinate-nucleotide adenylyltransferase activity"/>
    <property type="evidence" value="ECO:0007669"/>
    <property type="project" value="UniProtKB-EC"/>
</dbReference>
<evidence type="ECO:0000256" key="5">
    <source>
        <dbReference type="ARBA" id="ARBA00022695"/>
    </source>
</evidence>
<dbReference type="HAMAP" id="MF_00244">
    <property type="entry name" value="NaMN_adenylyltr"/>
    <property type="match status" value="1"/>
</dbReference>
<evidence type="ECO:0000259" key="11">
    <source>
        <dbReference type="Pfam" id="PF01467"/>
    </source>
</evidence>
<keyword evidence="8 10" id="KW-0520">NAD</keyword>
<evidence type="ECO:0000256" key="2">
    <source>
        <dbReference type="ARBA" id="ARBA00005019"/>
    </source>
</evidence>
<reference evidence="12 13" key="1">
    <citation type="submission" date="2023-07" db="EMBL/GenBank/DDBJ databases">
        <title>Genomic Encyclopedia of Type Strains, Phase IV (KMG-IV): sequencing the most valuable type-strain genomes for metagenomic binning, comparative biology and taxonomic classification.</title>
        <authorList>
            <person name="Goeker M."/>
        </authorList>
    </citation>
    <scope>NUCLEOTIDE SEQUENCE [LARGE SCALE GENOMIC DNA]</scope>
    <source>
        <strain evidence="12 13">DSM 4006</strain>
    </source>
</reference>